<accession>A0A336LXN5</accession>
<dbReference type="EMBL" id="UFQT01000279">
    <property type="protein sequence ID" value="SSX22695.1"/>
    <property type="molecule type" value="Genomic_DNA"/>
</dbReference>
<organism evidence="1">
    <name type="scientific">Culicoides sonorensis</name>
    <name type="common">Biting midge</name>
    <dbReference type="NCBI Taxonomy" id="179676"/>
    <lineage>
        <taxon>Eukaryota</taxon>
        <taxon>Metazoa</taxon>
        <taxon>Ecdysozoa</taxon>
        <taxon>Arthropoda</taxon>
        <taxon>Hexapoda</taxon>
        <taxon>Insecta</taxon>
        <taxon>Pterygota</taxon>
        <taxon>Neoptera</taxon>
        <taxon>Endopterygota</taxon>
        <taxon>Diptera</taxon>
        <taxon>Nematocera</taxon>
        <taxon>Chironomoidea</taxon>
        <taxon>Ceratopogonidae</taxon>
        <taxon>Ceratopogoninae</taxon>
        <taxon>Culicoides</taxon>
        <taxon>Monoculicoides</taxon>
    </lineage>
</organism>
<evidence type="ECO:0000313" key="1">
    <source>
        <dbReference type="EMBL" id="SSX22695.1"/>
    </source>
</evidence>
<sequence>MKIDLKLRFSDRMSGGRRIFEVLVIYKKGYDMRLMLSLIRYEMFENLTVKQLMVKPIPITAHTEKHCNKAINEHHHNHQCNTHTRTITIIY</sequence>
<name>A0A336LXN5_CULSO</name>
<protein>
    <submittedName>
        <fullName evidence="1">CSON007355 protein</fullName>
    </submittedName>
</protein>
<dbReference type="AlphaFoldDB" id="A0A336LXN5"/>
<gene>
    <name evidence="1" type="primary">CSON007355</name>
</gene>
<proteinExistence type="predicted"/>
<dbReference type="VEuPathDB" id="VectorBase:CSON007355"/>
<reference evidence="1" key="1">
    <citation type="submission" date="2018-07" db="EMBL/GenBank/DDBJ databases">
        <authorList>
            <person name="Quirk P.G."/>
            <person name="Krulwich T.A."/>
        </authorList>
    </citation>
    <scope>NUCLEOTIDE SEQUENCE</scope>
</reference>